<dbReference type="GeneID" id="101063375"/>
<proteinExistence type="predicted"/>
<name>A0A3B5KLK4_TAKRU</name>
<dbReference type="Pfam" id="PF15370">
    <property type="entry name" value="NOPCHAP1"/>
    <property type="match status" value="1"/>
</dbReference>
<feature type="compositionally biased region" description="Acidic residues" evidence="1">
    <location>
        <begin position="104"/>
        <end position="119"/>
    </location>
</feature>
<dbReference type="PANTHER" id="PTHR28674">
    <property type="entry name" value="SIMILAR TO DNA SEGMENT, CHR 10, WAYNE STATE UNIVERSITY 102,-EXPRESSED"/>
    <property type="match status" value="1"/>
</dbReference>
<reference evidence="2 3" key="1">
    <citation type="journal article" date="2011" name="Genome Biol. Evol.">
        <title>Integration of the genetic map and genome assembly of fugu facilitates insights into distinct features of genome evolution in teleosts and mammals.</title>
        <authorList>
            <person name="Kai W."/>
            <person name="Kikuchi K."/>
            <person name="Tohari S."/>
            <person name="Chew A.K."/>
            <person name="Tay A."/>
            <person name="Fujiwara A."/>
            <person name="Hosoya S."/>
            <person name="Suetake H."/>
            <person name="Naruse K."/>
            <person name="Brenner S."/>
            <person name="Suzuki Y."/>
            <person name="Venkatesh B."/>
        </authorList>
    </citation>
    <scope>NUCLEOTIDE SEQUENCE [LARGE SCALE GENOMIC DNA]</scope>
</reference>
<keyword evidence="3" id="KW-1185">Reference proteome</keyword>
<dbReference type="RefSeq" id="XP_003972681.2">
    <property type="nucleotide sequence ID" value="XM_003972632.3"/>
</dbReference>
<dbReference type="GO" id="GO:0062064">
    <property type="term" value="F:box C/D methylation guide snoRNP complex binding"/>
    <property type="evidence" value="ECO:0007669"/>
    <property type="project" value="TreeGrafter"/>
</dbReference>
<dbReference type="Ensembl" id="ENSTRUT00000054227.2">
    <property type="protein sequence ID" value="ENSTRUP00000054269.1"/>
    <property type="gene ID" value="ENSTRUG00000025337.2"/>
</dbReference>
<evidence type="ECO:0000313" key="2">
    <source>
        <dbReference type="Ensembl" id="ENSTRUP00000054269.1"/>
    </source>
</evidence>
<dbReference type="GeneTree" id="ENSGT00940000165155"/>
<evidence type="ECO:0000313" key="3">
    <source>
        <dbReference type="Proteomes" id="UP000005226"/>
    </source>
</evidence>
<dbReference type="AlphaFoldDB" id="A0A3B5KLK4"/>
<evidence type="ECO:0000256" key="1">
    <source>
        <dbReference type="SAM" id="MobiDB-lite"/>
    </source>
</evidence>
<dbReference type="STRING" id="31033.ENSTRUP00000054269"/>
<accession>A0A3B5KLK4</accession>
<organism evidence="2 3">
    <name type="scientific">Takifugu rubripes</name>
    <name type="common">Japanese pufferfish</name>
    <name type="synonym">Fugu rubripes</name>
    <dbReference type="NCBI Taxonomy" id="31033"/>
    <lineage>
        <taxon>Eukaryota</taxon>
        <taxon>Metazoa</taxon>
        <taxon>Chordata</taxon>
        <taxon>Craniata</taxon>
        <taxon>Vertebrata</taxon>
        <taxon>Euteleostomi</taxon>
        <taxon>Actinopterygii</taxon>
        <taxon>Neopterygii</taxon>
        <taxon>Teleostei</taxon>
        <taxon>Neoteleostei</taxon>
        <taxon>Acanthomorphata</taxon>
        <taxon>Eupercaria</taxon>
        <taxon>Tetraodontiformes</taxon>
        <taxon>Tetradontoidea</taxon>
        <taxon>Tetraodontidae</taxon>
        <taxon>Takifugu</taxon>
    </lineage>
</organism>
<protein>
    <submittedName>
        <fullName evidence="2">NOP protein chaperone 1</fullName>
    </submittedName>
</protein>
<dbReference type="CTD" id="121053"/>
<reference evidence="2" key="3">
    <citation type="submission" date="2025-09" db="UniProtKB">
        <authorList>
            <consortium name="Ensembl"/>
        </authorList>
    </citation>
    <scope>IDENTIFICATION</scope>
</reference>
<sequence length="254" mass="28694">MELTDQKETSEALLRCGSGQGLTEKLLLKPKAGSSLQTQRVPRSNVLERLQTFLPQMAEANEKLRQQMEEAPAGLFDIEQVDQGQRVIEMDVALVELSGSESDWGGEEETSSSEDESEEERTITEKNLRLPSNKGGKQKANIQLIPDVHNEEGLSRVQVWTLDPVPVQQPRFHRPGLEMLNWCFSQQQSCLKIEPQLLPLFKNLFTKRLICALKHEFSCRLALLLSGPVKPSRSQQETARTDEPGSRLQPLYQC</sequence>
<dbReference type="GO" id="GO:0000492">
    <property type="term" value="P:box C/D snoRNP assembly"/>
    <property type="evidence" value="ECO:0007669"/>
    <property type="project" value="InterPro"/>
</dbReference>
<gene>
    <name evidence="2" type="primary">nopchap1</name>
</gene>
<dbReference type="OrthoDB" id="1112980at2759"/>
<dbReference type="InterPro" id="IPR027921">
    <property type="entry name" value="NOPCHAP1"/>
</dbReference>
<feature type="region of interest" description="Disordered" evidence="1">
    <location>
        <begin position="98"/>
        <end position="123"/>
    </location>
</feature>
<reference evidence="2" key="2">
    <citation type="submission" date="2025-08" db="UniProtKB">
        <authorList>
            <consortium name="Ensembl"/>
        </authorList>
    </citation>
    <scope>IDENTIFICATION</scope>
</reference>
<dbReference type="Proteomes" id="UP000005226">
    <property type="component" value="Chromosome 18"/>
</dbReference>
<dbReference type="InParanoid" id="A0A3B5KLK4"/>
<dbReference type="PANTHER" id="PTHR28674:SF1">
    <property type="entry name" value="NOP PROTEIN CHAPERONE 1"/>
    <property type="match status" value="1"/>
</dbReference>
<dbReference type="KEGG" id="tru:101063375"/>